<dbReference type="PANTHER" id="PTHR43691">
    <property type="entry name" value="URIDINE PHOSPHORYLASE"/>
    <property type="match status" value="1"/>
</dbReference>
<dbReference type="InterPro" id="IPR018016">
    <property type="entry name" value="Nucleoside_phosphorylase_CS"/>
</dbReference>
<dbReference type="GO" id="GO:0009164">
    <property type="term" value="P:nucleoside catabolic process"/>
    <property type="evidence" value="ECO:0007669"/>
    <property type="project" value="UniProtKB-ARBA"/>
</dbReference>
<accession>A0A6J6A374</accession>
<dbReference type="PROSITE" id="PS01232">
    <property type="entry name" value="PNP_UDP_1"/>
    <property type="match status" value="1"/>
</dbReference>
<keyword evidence="3" id="KW-0808">Transferase</keyword>
<dbReference type="InterPro" id="IPR035994">
    <property type="entry name" value="Nucleoside_phosphorylase_sf"/>
</dbReference>
<comment type="similarity">
    <text evidence="1">Belongs to the PNP/UDP phosphorylase family.</text>
</comment>
<sequence length="234" mass="24423">MSAQPRHVHPTAPLAPRALLTGDPGRALALAQLLTSEPKMFNHNRGLWGYTGVAEDGELLTIMSHGIGGPSAAIVLEELCDLGLQRAIRLGSCGALSDSLELGQLICVDAIVGADGTSKALVGEAPIVPDRQMKSLLADLADHSGLVVSADLFYERGSERIERWKDSGAIAVEMEAAALLAVSHLRSIRFAVLLMVSDESAGAGARLEGVALERATERLGRAGLEALLASTSDG</sequence>
<organism evidence="5">
    <name type="scientific">freshwater metagenome</name>
    <dbReference type="NCBI Taxonomy" id="449393"/>
    <lineage>
        <taxon>unclassified sequences</taxon>
        <taxon>metagenomes</taxon>
        <taxon>ecological metagenomes</taxon>
    </lineage>
</organism>
<dbReference type="GO" id="GO:0005829">
    <property type="term" value="C:cytosol"/>
    <property type="evidence" value="ECO:0007669"/>
    <property type="project" value="TreeGrafter"/>
</dbReference>
<dbReference type="InterPro" id="IPR000845">
    <property type="entry name" value="Nucleoside_phosphorylase_d"/>
</dbReference>
<dbReference type="SUPFAM" id="SSF53167">
    <property type="entry name" value="Purine and uridine phosphorylases"/>
    <property type="match status" value="1"/>
</dbReference>
<feature type="domain" description="Nucleoside phosphorylase" evidence="4">
    <location>
        <begin position="17"/>
        <end position="222"/>
    </location>
</feature>
<proteinExistence type="inferred from homology"/>
<evidence type="ECO:0000256" key="1">
    <source>
        <dbReference type="ARBA" id="ARBA00010456"/>
    </source>
</evidence>
<protein>
    <submittedName>
        <fullName evidence="5">Unannotated protein</fullName>
    </submittedName>
</protein>
<evidence type="ECO:0000256" key="3">
    <source>
        <dbReference type="ARBA" id="ARBA00022679"/>
    </source>
</evidence>
<evidence type="ECO:0000313" key="5">
    <source>
        <dbReference type="EMBL" id="CAB4347507.1"/>
    </source>
</evidence>
<dbReference type="Gene3D" id="3.40.50.1580">
    <property type="entry name" value="Nucleoside phosphorylase domain"/>
    <property type="match status" value="1"/>
</dbReference>
<reference evidence="5" key="1">
    <citation type="submission" date="2020-05" db="EMBL/GenBank/DDBJ databases">
        <authorList>
            <person name="Chiriac C."/>
            <person name="Salcher M."/>
            <person name="Ghai R."/>
            <person name="Kavagutti S V."/>
        </authorList>
    </citation>
    <scope>NUCLEOTIDE SEQUENCE</scope>
</reference>
<dbReference type="PANTHER" id="PTHR43691:SF11">
    <property type="entry name" value="FI09636P-RELATED"/>
    <property type="match status" value="1"/>
</dbReference>
<name>A0A6J6A374_9ZZZZ</name>
<dbReference type="AlphaFoldDB" id="A0A6J6A374"/>
<gene>
    <name evidence="5" type="ORF">UFOPK3522_01714</name>
</gene>
<evidence type="ECO:0000259" key="4">
    <source>
        <dbReference type="Pfam" id="PF01048"/>
    </source>
</evidence>
<dbReference type="Pfam" id="PF01048">
    <property type="entry name" value="PNP_UDP_1"/>
    <property type="match status" value="1"/>
</dbReference>
<evidence type="ECO:0000256" key="2">
    <source>
        <dbReference type="ARBA" id="ARBA00022676"/>
    </source>
</evidence>
<dbReference type="EMBL" id="CAESAO010000226">
    <property type="protein sequence ID" value="CAB4347507.1"/>
    <property type="molecule type" value="Genomic_DNA"/>
</dbReference>
<dbReference type="GO" id="GO:0016763">
    <property type="term" value="F:pentosyltransferase activity"/>
    <property type="evidence" value="ECO:0007669"/>
    <property type="project" value="InterPro"/>
</dbReference>
<keyword evidence="2" id="KW-0328">Glycosyltransferase</keyword>